<protein>
    <submittedName>
        <fullName evidence="1">ROK family protein</fullName>
    </submittedName>
</protein>
<organism evidence="1">
    <name type="scientific">Staphylothermus marinus</name>
    <dbReference type="NCBI Taxonomy" id="2280"/>
    <lineage>
        <taxon>Archaea</taxon>
        <taxon>Thermoproteota</taxon>
        <taxon>Thermoprotei</taxon>
        <taxon>Desulfurococcales</taxon>
        <taxon>Desulfurococcaceae</taxon>
        <taxon>Staphylothermus</taxon>
    </lineage>
</organism>
<comment type="caution">
    <text evidence="1">The sequence shown here is derived from an EMBL/GenBank/DDBJ whole genome shotgun (WGS) entry which is preliminary data.</text>
</comment>
<accession>A0A7C4D6U5</accession>
<dbReference type="AlphaFoldDB" id="A0A7C4D6U5"/>
<proteinExistence type="predicted"/>
<sequence>MDLYLVVDIGATYTRIGIGDENKLLDKIRFQTPRVGDEYTIVNKIIDYSKRFYSKYFDRIKAIGVGTIGPLDVEKGRVINTPNLPIRSFEILDPLIEYFNKQVYVLNDAVAGVYGEKVFGIGRNYENIVYVTLSTGVGGGVIVDNNLLIGKQGNAHEIGHIVVKYDSQLTCGCGGRGHWEAYAGGLNIPRLAKHLAENTVLNNSSLWKRVLENEITSIDVFNYYRNGDLFAKQIVKEIIEACIAGLATTINLYDPDIVILSGSIFLNNIDVLYEPLIKNIDKHIVTSKPLIKPSSLGEDAVLYGALALALNPPLKIIKLQKRF</sequence>
<dbReference type="Pfam" id="PF00480">
    <property type="entry name" value="ROK"/>
    <property type="match status" value="1"/>
</dbReference>
<evidence type="ECO:0000313" key="1">
    <source>
        <dbReference type="EMBL" id="HGM58460.1"/>
    </source>
</evidence>
<dbReference type="InterPro" id="IPR000600">
    <property type="entry name" value="ROK"/>
</dbReference>
<dbReference type="GO" id="GO:0009384">
    <property type="term" value="F:N-acylmannosamine kinase activity"/>
    <property type="evidence" value="ECO:0007669"/>
    <property type="project" value="TreeGrafter"/>
</dbReference>
<dbReference type="CDD" id="cd24063">
    <property type="entry name" value="ASKHA_NBD_ROK_ApGLK-like"/>
    <property type="match status" value="1"/>
</dbReference>
<dbReference type="EMBL" id="DTBJ01000018">
    <property type="protein sequence ID" value="HGM58460.1"/>
    <property type="molecule type" value="Genomic_DNA"/>
</dbReference>
<reference evidence="1" key="1">
    <citation type="journal article" date="2020" name="mSystems">
        <title>Genome- and Community-Level Interaction Insights into Carbon Utilization and Element Cycling Functions of Hydrothermarchaeota in Hydrothermal Sediment.</title>
        <authorList>
            <person name="Zhou Z."/>
            <person name="Liu Y."/>
            <person name="Xu W."/>
            <person name="Pan J."/>
            <person name="Luo Z.H."/>
            <person name="Li M."/>
        </authorList>
    </citation>
    <scope>NUCLEOTIDE SEQUENCE [LARGE SCALE GENOMIC DNA]</scope>
    <source>
        <strain evidence="1">SpSt-642</strain>
    </source>
</reference>
<name>A0A7C4D6U5_STAMA</name>
<dbReference type="SUPFAM" id="SSF53067">
    <property type="entry name" value="Actin-like ATPase domain"/>
    <property type="match status" value="1"/>
</dbReference>
<dbReference type="PANTHER" id="PTHR18964">
    <property type="entry name" value="ROK (REPRESSOR, ORF, KINASE) FAMILY"/>
    <property type="match status" value="1"/>
</dbReference>
<dbReference type="PANTHER" id="PTHR18964:SF149">
    <property type="entry name" value="BIFUNCTIONAL UDP-N-ACETYLGLUCOSAMINE 2-EPIMERASE_N-ACETYLMANNOSAMINE KINASE"/>
    <property type="match status" value="1"/>
</dbReference>
<dbReference type="Gene3D" id="3.30.420.40">
    <property type="match status" value="2"/>
</dbReference>
<dbReference type="InterPro" id="IPR043129">
    <property type="entry name" value="ATPase_NBD"/>
</dbReference>
<dbReference type="GO" id="GO:0008761">
    <property type="term" value="F:UDP-N-acetylglucosamine 2-epimerase activity"/>
    <property type="evidence" value="ECO:0007669"/>
    <property type="project" value="TreeGrafter"/>
</dbReference>
<gene>
    <name evidence="1" type="ORF">ENU14_02590</name>
</gene>